<evidence type="ECO:0000313" key="6">
    <source>
        <dbReference type="Proteomes" id="UP000315995"/>
    </source>
</evidence>
<evidence type="ECO:0000256" key="1">
    <source>
        <dbReference type="ARBA" id="ARBA00001964"/>
    </source>
</evidence>
<dbReference type="InterPro" id="IPR001017">
    <property type="entry name" value="DH_E1"/>
</dbReference>
<dbReference type="InterPro" id="IPR029061">
    <property type="entry name" value="THDP-binding"/>
</dbReference>
<dbReference type="CDD" id="cd02000">
    <property type="entry name" value="TPP_E1_PDC_ADC_BCADC"/>
    <property type="match status" value="1"/>
</dbReference>
<dbReference type="RefSeq" id="WP_141197134.1">
    <property type="nucleotide sequence ID" value="NZ_CP041186.1"/>
</dbReference>
<reference evidence="5 6" key="1">
    <citation type="submission" date="2019-06" db="EMBL/GenBank/DDBJ databases">
        <title>Persicimonas caeni gen. nov., sp. nov., a predatory bacterium isolated from solar saltern.</title>
        <authorList>
            <person name="Wang S."/>
        </authorList>
    </citation>
    <scope>NUCLEOTIDE SEQUENCE [LARGE SCALE GENOMIC DNA]</scope>
    <source>
        <strain evidence="5 6">YN101</strain>
    </source>
</reference>
<name>A0A4Y6PQM8_PERCE</name>
<accession>A0A5B8Y6A6</accession>
<dbReference type="OrthoDB" id="9766715at2"/>
<evidence type="ECO:0000256" key="2">
    <source>
        <dbReference type="ARBA" id="ARBA00023002"/>
    </source>
</evidence>
<dbReference type="EMBL" id="CP041186">
    <property type="protein sequence ID" value="QDG50642.1"/>
    <property type="molecule type" value="Genomic_DNA"/>
</dbReference>
<dbReference type="InterPro" id="IPR050642">
    <property type="entry name" value="PDH_E1_Alpha_Subunit"/>
</dbReference>
<evidence type="ECO:0000313" key="5">
    <source>
        <dbReference type="EMBL" id="QDG50642.1"/>
    </source>
</evidence>
<keyword evidence="3" id="KW-0786">Thiamine pyrophosphate</keyword>
<comment type="cofactor">
    <cofactor evidence="1">
        <name>thiamine diphosphate</name>
        <dbReference type="ChEBI" id="CHEBI:58937"/>
    </cofactor>
</comment>
<evidence type="ECO:0000256" key="3">
    <source>
        <dbReference type="ARBA" id="ARBA00023052"/>
    </source>
</evidence>
<dbReference type="PANTHER" id="PTHR11516:SF60">
    <property type="entry name" value="PYRUVATE DEHYDROGENASE E1 COMPONENT SUBUNIT ALPHA"/>
    <property type="match status" value="1"/>
</dbReference>
<protein>
    <submittedName>
        <fullName evidence="5">Thiamine pyrophosphate-dependent dehydrogenase E1 component subunit alpha</fullName>
    </submittedName>
</protein>
<dbReference type="GO" id="GO:0004739">
    <property type="term" value="F:pyruvate dehydrogenase (acetyl-transferring) activity"/>
    <property type="evidence" value="ECO:0007669"/>
    <property type="project" value="TreeGrafter"/>
</dbReference>
<gene>
    <name evidence="5" type="ORF">FIV42_07825</name>
</gene>
<evidence type="ECO:0000259" key="4">
    <source>
        <dbReference type="Pfam" id="PF00676"/>
    </source>
</evidence>
<keyword evidence="2" id="KW-0560">Oxidoreductase</keyword>
<dbReference type="Gene3D" id="3.40.50.970">
    <property type="match status" value="1"/>
</dbReference>
<dbReference type="SUPFAM" id="SSF52518">
    <property type="entry name" value="Thiamin diphosphate-binding fold (THDP-binding)"/>
    <property type="match status" value="1"/>
</dbReference>
<accession>A0A4Y6PQM8</accession>
<keyword evidence="6" id="KW-1185">Reference proteome</keyword>
<organism evidence="5 6">
    <name type="scientific">Persicimonas caeni</name>
    <dbReference type="NCBI Taxonomy" id="2292766"/>
    <lineage>
        <taxon>Bacteria</taxon>
        <taxon>Deltaproteobacteria</taxon>
        <taxon>Bradymonadales</taxon>
        <taxon>Bradymonadaceae</taxon>
        <taxon>Persicimonas</taxon>
    </lineage>
</organism>
<sequence length="339" mass="35909">METIDLYRQLSRARAFELALASLWQAGLISGEMHLGTGEEAVDVGVAAHLEPGADAVALDHRPTPVLVALGADLRKILLEVMGHKEGLGGGQGGHMHLFDRERMAASSGIVGAAGPAACGFALAARQLRPGRVAVGFFGEGAANQGMLLESLNLAAAWSLPVVFVCKDNEWSITTRTQRVTGGNLAERAAGFGMRSYKVDGLDVEAMHEAAGDAVAHARKGRGPSFVLARCSRLDGHFLGDSLVRTAAHPISEGKEQVAKIASGMLSRGGALGDRVGGVLRLLDSMRRLRRQKRDTANDPLVRARRKLALRREEVAAIDAEAHDEIEGAVEAALGEVQR</sequence>
<feature type="domain" description="Dehydrogenase E1 component" evidence="4">
    <location>
        <begin position="10"/>
        <end position="246"/>
    </location>
</feature>
<dbReference type="Proteomes" id="UP000315995">
    <property type="component" value="Chromosome"/>
</dbReference>
<dbReference type="PANTHER" id="PTHR11516">
    <property type="entry name" value="PYRUVATE DEHYDROGENASE E1 COMPONENT, ALPHA SUBUNIT BACTERIAL AND ORGANELLAR"/>
    <property type="match status" value="1"/>
</dbReference>
<dbReference type="GO" id="GO:0006086">
    <property type="term" value="P:pyruvate decarboxylation to acetyl-CoA"/>
    <property type="evidence" value="ECO:0007669"/>
    <property type="project" value="TreeGrafter"/>
</dbReference>
<proteinExistence type="predicted"/>
<dbReference type="AlphaFoldDB" id="A0A4Y6PQM8"/>
<dbReference type="Pfam" id="PF00676">
    <property type="entry name" value="E1_dh"/>
    <property type="match status" value="1"/>
</dbReference>